<dbReference type="InterPro" id="IPR032779">
    <property type="entry name" value="FliG_M"/>
</dbReference>
<sequence length="657" mass="72600">MAKKRVRGKVLPFHTQQNAFSTVDDSTSVTCDESSVDAPDFSVGQNIQSECTGNADQVQLEVTVDLDPWSDEAWQASLSGVESDLVTELFGTEKSVPSSNEVTIEEMQWLLKSSSVDADCSDGFGASSDSGYILGLPTKQLADAQKNGTLTHLIEYRYRKSMQFPVLDKVLNKFAAEASKRLRKIAGQSCQVRAIRSARAPFDVWLRMDHPVATTFSMFPLDGVSVFGMERDVAAGLAHAIFSGGEQELVPQLLRRLAALKKKNKNISRCPIASSVVRHVLHLLLLDMEWALAPYYEVESMHSKADEPALYSKHFWLDEPCIVCELSVSIDSTEGSEGSGISGTMMMVFPEKMLEELLPILTGKQSVLVPEFTEIDASAQEHLLHLDNDALRSELETQHPLSAAVILSQLSEDRRLTIVEKMSKNKQKAIERRAGHRAGIENVLSEQQQFVASVLALGENHAAQVLSSFSPEAAAGFLREAGKLPSLYSEQVNALLKSRNSSIVSAGALVVDSALVRRLMIRAIAAKDMAQVVALCRNDRVHMPFALILSVPVEDLVAVLRNEPVSIQSAVICQLLGTDRDYTAKVFEVFSPEERQEIAKQLAYEKRIEPEFVTLLENYFIAQLSKRSDNEALSIPEQEQWAVSGTVEWLLENFSLE</sequence>
<organism evidence="3 4">
    <name type="scientific">Halodesulfovibrio aestuarii</name>
    <dbReference type="NCBI Taxonomy" id="126333"/>
    <lineage>
        <taxon>Bacteria</taxon>
        <taxon>Pseudomonadati</taxon>
        <taxon>Thermodesulfobacteriota</taxon>
        <taxon>Desulfovibrionia</taxon>
        <taxon>Desulfovibrionales</taxon>
        <taxon>Desulfovibrionaceae</taxon>
        <taxon>Halodesulfovibrio</taxon>
    </lineage>
</organism>
<dbReference type="Gene3D" id="3.40.1550.10">
    <property type="entry name" value="CheC-like"/>
    <property type="match status" value="1"/>
</dbReference>
<dbReference type="GO" id="GO:0071973">
    <property type="term" value="P:bacterial-type flagellum-dependent cell motility"/>
    <property type="evidence" value="ECO:0007669"/>
    <property type="project" value="InterPro"/>
</dbReference>
<dbReference type="Pfam" id="PF14841">
    <property type="entry name" value="FliG_M"/>
    <property type="match status" value="1"/>
</dbReference>
<dbReference type="PANTHER" id="PTHR30534:SF0">
    <property type="entry name" value="FLAGELLAR MOTOR SWITCH PROTEIN FLIG"/>
    <property type="match status" value="1"/>
</dbReference>
<dbReference type="GO" id="GO:0003774">
    <property type="term" value="F:cytoskeletal motor activity"/>
    <property type="evidence" value="ECO:0007669"/>
    <property type="project" value="InterPro"/>
</dbReference>
<dbReference type="GO" id="GO:0009288">
    <property type="term" value="C:bacterial-type flagellum"/>
    <property type="evidence" value="ECO:0007669"/>
    <property type="project" value="InterPro"/>
</dbReference>
<dbReference type="InterPro" id="IPR011002">
    <property type="entry name" value="FliG_a-hlx"/>
</dbReference>
<keyword evidence="1" id="KW-0145">Chemotaxis</keyword>
<reference evidence="3 4" key="1">
    <citation type="submission" date="2016-11" db="EMBL/GenBank/DDBJ databases">
        <authorList>
            <person name="Varghese N."/>
            <person name="Submissions S."/>
        </authorList>
    </citation>
    <scope>NUCLEOTIDE SEQUENCE [LARGE SCALE GENOMIC DNA]</scope>
    <source>
        <strain evidence="3 4">DSM 17919</strain>
    </source>
</reference>
<dbReference type="InterPro" id="IPR000090">
    <property type="entry name" value="Flg_Motor_Flig"/>
</dbReference>
<proteinExistence type="predicted"/>
<feature type="domain" description="Flagellar motor switch protein FliG middle" evidence="2">
    <location>
        <begin position="555"/>
        <end position="628"/>
    </location>
</feature>
<evidence type="ECO:0000259" key="2">
    <source>
        <dbReference type="Pfam" id="PF14841"/>
    </source>
</evidence>
<dbReference type="AlphaFoldDB" id="A0A8G2FBR6"/>
<dbReference type="SUPFAM" id="SSF158791">
    <property type="entry name" value="MgtE N-terminal domain-like"/>
    <property type="match status" value="1"/>
</dbReference>
<evidence type="ECO:0000313" key="4">
    <source>
        <dbReference type="Proteomes" id="UP000184001"/>
    </source>
</evidence>
<dbReference type="PANTHER" id="PTHR30534">
    <property type="entry name" value="FLAGELLAR MOTOR SWITCH PROTEIN FLIG"/>
    <property type="match status" value="1"/>
</dbReference>
<dbReference type="SUPFAM" id="SSF48029">
    <property type="entry name" value="FliG"/>
    <property type="match status" value="1"/>
</dbReference>
<dbReference type="Proteomes" id="UP000184001">
    <property type="component" value="Unassembled WGS sequence"/>
</dbReference>
<dbReference type="Gene3D" id="1.10.220.30">
    <property type="match status" value="2"/>
</dbReference>
<comment type="caution">
    <text evidence="3">The sequence shown here is derived from an EMBL/GenBank/DDBJ whole genome shotgun (WGS) entry which is preliminary data.</text>
</comment>
<dbReference type="EMBL" id="FQZR01000006">
    <property type="protein sequence ID" value="SHJ49099.1"/>
    <property type="molecule type" value="Genomic_DNA"/>
</dbReference>
<accession>A0A8G2FBR6</accession>
<gene>
    <name evidence="3" type="ORF">SAMN05660830_02573</name>
</gene>
<dbReference type="GO" id="GO:0006935">
    <property type="term" value="P:chemotaxis"/>
    <property type="evidence" value="ECO:0007669"/>
    <property type="project" value="UniProtKB-KW"/>
</dbReference>
<protein>
    <submittedName>
        <fullName evidence="3">FliG middle domain-containing protein</fullName>
    </submittedName>
</protein>
<name>A0A8G2FBR6_9BACT</name>
<dbReference type="InterPro" id="IPR028976">
    <property type="entry name" value="CheC-like_sf"/>
</dbReference>
<evidence type="ECO:0000256" key="1">
    <source>
        <dbReference type="ARBA" id="ARBA00022500"/>
    </source>
</evidence>
<dbReference type="RefSeq" id="WP_019999809.1">
    <property type="nucleotide sequence ID" value="NZ_CP192217.1"/>
</dbReference>
<evidence type="ECO:0000313" key="3">
    <source>
        <dbReference type="EMBL" id="SHJ49099.1"/>
    </source>
</evidence>